<protein>
    <submittedName>
        <fullName evidence="1">Uncharacterized protein</fullName>
    </submittedName>
</protein>
<evidence type="ECO:0000313" key="1">
    <source>
        <dbReference type="EMBL" id="OXU17146.1"/>
    </source>
</evidence>
<keyword evidence="2" id="KW-1185">Reference proteome</keyword>
<gene>
    <name evidence="1" type="ORF">TSAR_010094</name>
</gene>
<dbReference type="EMBL" id="NNAY01004977">
    <property type="protein sequence ID" value="OXU17146.1"/>
    <property type="molecule type" value="Genomic_DNA"/>
</dbReference>
<proteinExistence type="predicted"/>
<reference evidence="1 2" key="1">
    <citation type="journal article" date="2017" name="Curr. Biol.">
        <title>The Evolution of Venom by Co-option of Single-Copy Genes.</title>
        <authorList>
            <person name="Martinson E.O."/>
            <person name="Mrinalini"/>
            <person name="Kelkar Y.D."/>
            <person name="Chang C.H."/>
            <person name="Werren J.H."/>
        </authorList>
    </citation>
    <scope>NUCLEOTIDE SEQUENCE [LARGE SCALE GENOMIC DNA]</scope>
    <source>
        <strain evidence="1 2">Alberta</strain>
        <tissue evidence="1">Whole body</tissue>
    </source>
</reference>
<dbReference type="Proteomes" id="UP000215335">
    <property type="component" value="Unassembled WGS sequence"/>
</dbReference>
<dbReference type="AlphaFoldDB" id="A0A232EFL4"/>
<organism evidence="1 2">
    <name type="scientific">Trichomalopsis sarcophagae</name>
    <dbReference type="NCBI Taxonomy" id="543379"/>
    <lineage>
        <taxon>Eukaryota</taxon>
        <taxon>Metazoa</taxon>
        <taxon>Ecdysozoa</taxon>
        <taxon>Arthropoda</taxon>
        <taxon>Hexapoda</taxon>
        <taxon>Insecta</taxon>
        <taxon>Pterygota</taxon>
        <taxon>Neoptera</taxon>
        <taxon>Endopterygota</taxon>
        <taxon>Hymenoptera</taxon>
        <taxon>Apocrita</taxon>
        <taxon>Proctotrupomorpha</taxon>
        <taxon>Chalcidoidea</taxon>
        <taxon>Pteromalidae</taxon>
        <taxon>Pteromalinae</taxon>
        <taxon>Trichomalopsis</taxon>
    </lineage>
</organism>
<evidence type="ECO:0000313" key="2">
    <source>
        <dbReference type="Proteomes" id="UP000215335"/>
    </source>
</evidence>
<accession>A0A232EFL4</accession>
<sequence>MEETAENKFSASLKYSKIYSSYVSSWQKNAKASKDAKKEVALAAVAENSNSINKLVETVIELKEVQAKKSSKDAKKEVALAAVAENSNSINKLVETVIELKEVQAKKCEILRRHCHKTEQYYEERMRLWRSNGFISDDFI</sequence>
<name>A0A232EFL4_9HYME</name>
<comment type="caution">
    <text evidence="1">The sequence shown here is derived from an EMBL/GenBank/DDBJ whole genome shotgun (WGS) entry which is preliminary data.</text>
</comment>